<dbReference type="InterPro" id="IPR014914">
    <property type="entry name" value="RES_dom"/>
</dbReference>
<evidence type="ECO:0000313" key="2">
    <source>
        <dbReference type="EMBL" id="MFC0047899.1"/>
    </source>
</evidence>
<sequence>MQLYRICPEAFLENYSGEGASFRSGGRWNQPGQRVLYFASSAAVAMLEVANYLPSPRFVPKSYRLGQYQLPDALVSRFQGAMPADWDSFPYPVSTQQLGSDWLHSQQNVLLELPSVTVPPGLGSILLFNPSHPDAAQLRLQQVFHDIYNPRLFAGMGI</sequence>
<name>A0ABV6BAK4_9GAMM</name>
<dbReference type="EMBL" id="JBHLXP010000001">
    <property type="protein sequence ID" value="MFC0047899.1"/>
    <property type="molecule type" value="Genomic_DNA"/>
</dbReference>
<keyword evidence="3" id="KW-1185">Reference proteome</keyword>
<gene>
    <name evidence="2" type="ORF">ACFFJP_06330</name>
</gene>
<evidence type="ECO:0000259" key="1">
    <source>
        <dbReference type="SMART" id="SM00953"/>
    </source>
</evidence>
<feature type="domain" description="RES" evidence="1">
    <location>
        <begin position="14"/>
        <end position="142"/>
    </location>
</feature>
<organism evidence="2 3">
    <name type="scientific">Rheinheimera tilapiae</name>
    <dbReference type="NCBI Taxonomy" id="875043"/>
    <lineage>
        <taxon>Bacteria</taxon>
        <taxon>Pseudomonadati</taxon>
        <taxon>Pseudomonadota</taxon>
        <taxon>Gammaproteobacteria</taxon>
        <taxon>Chromatiales</taxon>
        <taxon>Chromatiaceae</taxon>
        <taxon>Rheinheimera</taxon>
    </lineage>
</organism>
<dbReference type="RefSeq" id="WP_377241566.1">
    <property type="nucleotide sequence ID" value="NZ_JBHLXP010000001.1"/>
</dbReference>
<comment type="caution">
    <text evidence="2">The sequence shown here is derived from an EMBL/GenBank/DDBJ whole genome shotgun (WGS) entry which is preliminary data.</text>
</comment>
<dbReference type="Proteomes" id="UP001589813">
    <property type="component" value="Unassembled WGS sequence"/>
</dbReference>
<protein>
    <submittedName>
        <fullName evidence="2">RES family NAD+ phosphorylase</fullName>
    </submittedName>
</protein>
<evidence type="ECO:0000313" key="3">
    <source>
        <dbReference type="Proteomes" id="UP001589813"/>
    </source>
</evidence>
<accession>A0ABV6BAK4</accession>
<dbReference type="Pfam" id="PF08808">
    <property type="entry name" value="RES"/>
    <property type="match status" value="1"/>
</dbReference>
<reference evidence="2 3" key="1">
    <citation type="submission" date="2024-09" db="EMBL/GenBank/DDBJ databases">
        <authorList>
            <person name="Sun Q."/>
            <person name="Mori K."/>
        </authorList>
    </citation>
    <scope>NUCLEOTIDE SEQUENCE [LARGE SCALE GENOMIC DNA]</scope>
    <source>
        <strain evidence="2 3">KCTC 23315</strain>
    </source>
</reference>
<proteinExistence type="predicted"/>
<dbReference type="SMART" id="SM00953">
    <property type="entry name" value="RES"/>
    <property type="match status" value="1"/>
</dbReference>